<keyword evidence="1" id="KW-0732">Signal</keyword>
<dbReference type="AlphaFoldDB" id="A0A2W5T8J2"/>
<gene>
    <name evidence="2" type="ORF">DI536_20730</name>
</gene>
<dbReference type="Pfam" id="PF13517">
    <property type="entry name" value="FG-GAP_3"/>
    <property type="match status" value="1"/>
</dbReference>
<organism evidence="2 3">
    <name type="scientific">Archangium gephyra</name>
    <dbReference type="NCBI Taxonomy" id="48"/>
    <lineage>
        <taxon>Bacteria</taxon>
        <taxon>Pseudomonadati</taxon>
        <taxon>Myxococcota</taxon>
        <taxon>Myxococcia</taxon>
        <taxon>Myxococcales</taxon>
        <taxon>Cystobacterineae</taxon>
        <taxon>Archangiaceae</taxon>
        <taxon>Archangium</taxon>
    </lineage>
</organism>
<dbReference type="SUPFAM" id="SSF69318">
    <property type="entry name" value="Integrin alpha N-terminal domain"/>
    <property type="match status" value="1"/>
</dbReference>
<dbReference type="Gene3D" id="2.130.10.130">
    <property type="entry name" value="Integrin alpha, N-terminal"/>
    <property type="match status" value="1"/>
</dbReference>
<dbReference type="EMBL" id="QFQP01000018">
    <property type="protein sequence ID" value="PZR10247.1"/>
    <property type="molecule type" value="Genomic_DNA"/>
</dbReference>
<evidence type="ECO:0000313" key="3">
    <source>
        <dbReference type="Proteomes" id="UP000249061"/>
    </source>
</evidence>
<proteinExistence type="predicted"/>
<name>A0A2W5T8J2_9BACT</name>
<dbReference type="PROSITE" id="PS51257">
    <property type="entry name" value="PROKAR_LIPOPROTEIN"/>
    <property type="match status" value="1"/>
</dbReference>
<protein>
    <recommendedName>
        <fullName evidence="4">VCBS repeat-containing protein</fullName>
    </recommendedName>
</protein>
<evidence type="ECO:0008006" key="4">
    <source>
        <dbReference type="Google" id="ProtNLM"/>
    </source>
</evidence>
<evidence type="ECO:0000313" key="2">
    <source>
        <dbReference type="EMBL" id="PZR10247.1"/>
    </source>
</evidence>
<comment type="caution">
    <text evidence="2">The sequence shown here is derived from an EMBL/GenBank/DDBJ whole genome shotgun (WGS) entry which is preliminary data.</text>
</comment>
<reference evidence="2 3" key="1">
    <citation type="submission" date="2017-08" db="EMBL/GenBank/DDBJ databases">
        <title>Infants hospitalized years apart are colonized by the same room-sourced microbial strains.</title>
        <authorList>
            <person name="Brooks B."/>
            <person name="Olm M.R."/>
            <person name="Firek B.A."/>
            <person name="Baker R."/>
            <person name="Thomas B.C."/>
            <person name="Morowitz M.J."/>
            <person name="Banfield J.F."/>
        </authorList>
    </citation>
    <scope>NUCLEOTIDE SEQUENCE [LARGE SCALE GENOMIC DNA]</scope>
    <source>
        <strain evidence="2">S2_003_000_R2_14</strain>
    </source>
</reference>
<accession>A0A2W5T8J2</accession>
<dbReference type="InterPro" id="IPR013517">
    <property type="entry name" value="FG-GAP"/>
</dbReference>
<sequence>MHAMRRVLPVLVVWLVACDDDDLRRRPPPEPMAMCGDGIIQDGEDCDASATGEATCQTLGFDTGQVVCKACKYDTTLCVKRCGNGVLDLGESCDGTLNVPACTNWGFNACSDSCVVDTRRCLSTSPFETGPELTVDKGGNTVLGDMSPTGPGDVVMVVPAFNRIEIFPWNMTRGFEATGSRKLSFQRTPRQVEVFDANGDGITDLAVCNDDSTTDLIVGGATYSLTEIDAGTPCLSGRFLPTNGVARRTAVFSQPNETLWFSEGGISVRQTAGMRAAAWGPHGVVWATSLHFYFSDGGTAPMPEFADELGTADLDGDGDEDLVLALGAGNMQLFENTGAGFAPRQTFDHVNSGLAHLRVVDFDQDGRDDVFWVEPAAFVVRRNDGAFTFTETRVAITDERPSSVSLGDADGDGDLDVAITWPHGATDRTTTRVWRNRVR</sequence>
<evidence type="ECO:0000256" key="1">
    <source>
        <dbReference type="ARBA" id="ARBA00022729"/>
    </source>
</evidence>
<dbReference type="Proteomes" id="UP000249061">
    <property type="component" value="Unassembled WGS sequence"/>
</dbReference>
<dbReference type="PANTHER" id="PTHR46580">
    <property type="entry name" value="SENSOR KINASE-RELATED"/>
    <property type="match status" value="1"/>
</dbReference>
<dbReference type="InterPro" id="IPR028994">
    <property type="entry name" value="Integrin_alpha_N"/>
</dbReference>